<reference evidence="1" key="1">
    <citation type="submission" date="2014-11" db="EMBL/GenBank/DDBJ databases">
        <authorList>
            <person name="Amaro Gonzalez C."/>
        </authorList>
    </citation>
    <scope>NUCLEOTIDE SEQUENCE</scope>
</reference>
<dbReference type="EMBL" id="GBXM01042550">
    <property type="protein sequence ID" value="JAH66027.1"/>
    <property type="molecule type" value="Transcribed_RNA"/>
</dbReference>
<protein>
    <submittedName>
        <fullName evidence="1">Uncharacterized protein</fullName>
    </submittedName>
</protein>
<organism evidence="1">
    <name type="scientific">Anguilla anguilla</name>
    <name type="common">European freshwater eel</name>
    <name type="synonym">Muraena anguilla</name>
    <dbReference type="NCBI Taxonomy" id="7936"/>
    <lineage>
        <taxon>Eukaryota</taxon>
        <taxon>Metazoa</taxon>
        <taxon>Chordata</taxon>
        <taxon>Craniata</taxon>
        <taxon>Vertebrata</taxon>
        <taxon>Euteleostomi</taxon>
        <taxon>Actinopterygii</taxon>
        <taxon>Neopterygii</taxon>
        <taxon>Teleostei</taxon>
        <taxon>Anguilliformes</taxon>
        <taxon>Anguillidae</taxon>
        <taxon>Anguilla</taxon>
    </lineage>
</organism>
<proteinExistence type="predicted"/>
<evidence type="ECO:0000313" key="1">
    <source>
        <dbReference type="EMBL" id="JAH66027.1"/>
    </source>
</evidence>
<reference evidence="1" key="2">
    <citation type="journal article" date="2015" name="Fish Shellfish Immunol.">
        <title>Early steps in the European eel (Anguilla anguilla)-Vibrio vulnificus interaction in the gills: Role of the RtxA13 toxin.</title>
        <authorList>
            <person name="Callol A."/>
            <person name="Pajuelo D."/>
            <person name="Ebbesson L."/>
            <person name="Teles M."/>
            <person name="MacKenzie S."/>
            <person name="Amaro C."/>
        </authorList>
    </citation>
    <scope>NUCLEOTIDE SEQUENCE</scope>
</reference>
<name>A0A0E9UJS2_ANGAN</name>
<sequence length="17" mass="2070">MCVLYRISILEIIRSFI</sequence>
<dbReference type="AlphaFoldDB" id="A0A0E9UJS2"/>
<accession>A0A0E9UJS2</accession>